<dbReference type="Proteomes" id="UP000234328">
    <property type="component" value="Unassembled WGS sequence"/>
</dbReference>
<evidence type="ECO:0000256" key="1">
    <source>
        <dbReference type="PROSITE-ProRule" id="PRU00339"/>
    </source>
</evidence>
<dbReference type="RefSeq" id="WP_102068574.1">
    <property type="nucleotide sequence ID" value="NZ_PDNV01000002.1"/>
</dbReference>
<feature type="chain" id="PRO_5014891506" description="Tetratricopeptide repeat protein" evidence="2">
    <location>
        <begin position="26"/>
        <end position="257"/>
    </location>
</feature>
<feature type="repeat" description="TPR" evidence="1">
    <location>
        <begin position="179"/>
        <end position="212"/>
    </location>
</feature>
<reference evidence="3 4" key="1">
    <citation type="submission" date="2017-10" db="EMBL/GenBank/DDBJ databases">
        <title>Two draft genome sequences of Pusillimonas sp. strains isolated from a nitrate- and radionuclide-contaminated groundwater in Russia.</title>
        <authorList>
            <person name="Grouzdev D.S."/>
            <person name="Tourova T.P."/>
            <person name="Goeva M.A."/>
            <person name="Babich T.L."/>
            <person name="Sokolova D.S."/>
            <person name="Abdullin R."/>
            <person name="Poltaraus A.B."/>
            <person name="Toshchakov S.V."/>
            <person name="Nazina T.N."/>
        </authorList>
    </citation>
    <scope>NUCLEOTIDE SEQUENCE [LARGE SCALE GENOMIC DNA]</scope>
    <source>
        <strain evidence="3 4">JR1/69-2-13</strain>
    </source>
</reference>
<keyword evidence="4" id="KW-1185">Reference proteome</keyword>
<dbReference type="SMART" id="SM00028">
    <property type="entry name" value="TPR"/>
    <property type="match status" value="2"/>
</dbReference>
<gene>
    <name evidence="3" type="ORF">CR155_03320</name>
</gene>
<keyword evidence="1" id="KW-0802">TPR repeat</keyword>
<comment type="caution">
    <text evidence="3">The sequence shown here is derived from an EMBL/GenBank/DDBJ whole genome shotgun (WGS) entry which is preliminary data.</text>
</comment>
<dbReference type="InterPro" id="IPR019734">
    <property type="entry name" value="TPR_rpt"/>
</dbReference>
<name>A0A2N4UJS8_9BURK</name>
<protein>
    <recommendedName>
        <fullName evidence="5">Tetratricopeptide repeat protein</fullName>
    </recommendedName>
</protein>
<evidence type="ECO:0000313" key="3">
    <source>
        <dbReference type="EMBL" id="PLC55250.1"/>
    </source>
</evidence>
<dbReference type="EMBL" id="PDNV01000002">
    <property type="protein sequence ID" value="PLC55250.1"/>
    <property type="molecule type" value="Genomic_DNA"/>
</dbReference>
<feature type="signal peptide" evidence="2">
    <location>
        <begin position="1"/>
        <end position="25"/>
    </location>
</feature>
<dbReference type="Pfam" id="PF13181">
    <property type="entry name" value="TPR_8"/>
    <property type="match status" value="1"/>
</dbReference>
<dbReference type="SUPFAM" id="SSF48452">
    <property type="entry name" value="TPR-like"/>
    <property type="match status" value="1"/>
</dbReference>
<dbReference type="OrthoDB" id="5294075at2"/>
<sequence length="257" mass="27337">MFRIYCPVLAIALFTGGLSVQTAGAQTLVPGLEPHVDLNATLDAGPDAPAFSSSGGILIEMGRQPQTANEKLFNDTQPPEGGWKGLARLLEAITPSVDTEIPLTPSEITSRISAMIDRGETREALQVINKRAAQLDAQGGLGSDVQLMFLRGRALAALGSQAEAIDLYLEMTTLYPELPEPWNNLAAEYVKQGKLEMARDALAMALSANPNYATAQANMGEVQLMLARQSFQSAAQLGIGDAGGKARATTELLKNNR</sequence>
<dbReference type="AlphaFoldDB" id="A0A2N4UJS8"/>
<dbReference type="PROSITE" id="PS50005">
    <property type="entry name" value="TPR"/>
    <property type="match status" value="1"/>
</dbReference>
<dbReference type="Gene3D" id="1.25.40.10">
    <property type="entry name" value="Tetratricopeptide repeat domain"/>
    <property type="match status" value="1"/>
</dbReference>
<evidence type="ECO:0008006" key="5">
    <source>
        <dbReference type="Google" id="ProtNLM"/>
    </source>
</evidence>
<evidence type="ECO:0000313" key="4">
    <source>
        <dbReference type="Proteomes" id="UP000234328"/>
    </source>
</evidence>
<evidence type="ECO:0000256" key="2">
    <source>
        <dbReference type="SAM" id="SignalP"/>
    </source>
</evidence>
<dbReference type="InterPro" id="IPR011990">
    <property type="entry name" value="TPR-like_helical_dom_sf"/>
</dbReference>
<keyword evidence="2" id="KW-0732">Signal</keyword>
<accession>A0A2N4UJS8</accession>
<proteinExistence type="predicted"/>
<organism evidence="3 4">
    <name type="scientific">Pollutimonas nitritireducens</name>
    <dbReference type="NCBI Taxonomy" id="2045209"/>
    <lineage>
        <taxon>Bacteria</taxon>
        <taxon>Pseudomonadati</taxon>
        <taxon>Pseudomonadota</taxon>
        <taxon>Betaproteobacteria</taxon>
        <taxon>Burkholderiales</taxon>
        <taxon>Alcaligenaceae</taxon>
        <taxon>Pollutimonas</taxon>
    </lineage>
</organism>